<evidence type="ECO:0000259" key="2">
    <source>
        <dbReference type="Pfam" id="PF23636"/>
    </source>
</evidence>
<dbReference type="Pfam" id="PF23636">
    <property type="entry name" value="DUF7144"/>
    <property type="match status" value="1"/>
</dbReference>
<feature type="transmembrane region" description="Helical" evidence="1">
    <location>
        <begin position="60"/>
        <end position="79"/>
    </location>
</feature>
<keyword evidence="1" id="KW-1133">Transmembrane helix</keyword>
<comment type="caution">
    <text evidence="3">The sequence shown here is derived from an EMBL/GenBank/DDBJ whole genome shotgun (WGS) entry which is preliminary data.</text>
</comment>
<feature type="transmembrane region" description="Helical" evidence="1">
    <location>
        <begin position="109"/>
        <end position="126"/>
    </location>
</feature>
<reference evidence="3 4" key="1">
    <citation type="submission" date="2018-10" db="EMBL/GenBank/DDBJ databases">
        <authorList>
            <person name="Li J."/>
        </authorList>
    </citation>
    <scope>NUCLEOTIDE SEQUENCE [LARGE SCALE GENOMIC DNA]</scope>
    <source>
        <strain evidence="3 4">ZD1-4</strain>
    </source>
</reference>
<dbReference type="Proteomes" id="UP000282460">
    <property type="component" value="Unassembled WGS sequence"/>
</dbReference>
<keyword evidence="4" id="KW-1185">Reference proteome</keyword>
<dbReference type="EMBL" id="RCWJ01000001">
    <property type="protein sequence ID" value="RLQ86376.1"/>
    <property type="molecule type" value="Genomic_DNA"/>
</dbReference>
<feature type="domain" description="DUF7144" evidence="2">
    <location>
        <begin position="15"/>
        <end position="130"/>
    </location>
</feature>
<evidence type="ECO:0000313" key="4">
    <source>
        <dbReference type="Proteomes" id="UP000282460"/>
    </source>
</evidence>
<dbReference type="AlphaFoldDB" id="A0A3L7J6X3"/>
<evidence type="ECO:0000313" key="3">
    <source>
        <dbReference type="EMBL" id="RLQ86376.1"/>
    </source>
</evidence>
<organism evidence="3 4">
    <name type="scientific">Mycetocola zhadangensis</name>
    <dbReference type="NCBI Taxonomy" id="1164595"/>
    <lineage>
        <taxon>Bacteria</taxon>
        <taxon>Bacillati</taxon>
        <taxon>Actinomycetota</taxon>
        <taxon>Actinomycetes</taxon>
        <taxon>Micrococcales</taxon>
        <taxon>Microbacteriaceae</taxon>
        <taxon>Mycetocola</taxon>
    </lineage>
</organism>
<accession>A0A3L7J6X3</accession>
<keyword evidence="1" id="KW-0812">Transmembrane</keyword>
<gene>
    <name evidence="3" type="ORF">D9V28_06040</name>
</gene>
<dbReference type="InterPro" id="IPR055568">
    <property type="entry name" value="DUF7144"/>
</dbReference>
<dbReference type="RefSeq" id="WP_121658738.1">
    <property type="nucleotide sequence ID" value="NZ_BMEK01000001.1"/>
</dbReference>
<evidence type="ECO:0000256" key="1">
    <source>
        <dbReference type="SAM" id="Phobius"/>
    </source>
</evidence>
<proteinExistence type="predicted"/>
<protein>
    <recommendedName>
        <fullName evidence="2">DUF7144 domain-containing protein</fullName>
    </recommendedName>
</protein>
<dbReference type="OrthoDB" id="4482242at2"/>
<keyword evidence="1" id="KW-0472">Membrane</keyword>
<sequence length="136" mass="14424">MSEARATTSEGTGGWVSFAATILILSGAFSLIQGFIALIGSNVYYTVEGGTLFLFDLTGWGWWNLIVGIVLLLTGFAVLTGATWARVLAIIAAGLSAIGQMLILPAQPWWSVIIITVDILIIYAVTAHGRDLPLAE</sequence>
<feature type="transmembrane region" description="Helical" evidence="1">
    <location>
        <begin position="84"/>
        <end position="103"/>
    </location>
</feature>
<feature type="transmembrane region" description="Helical" evidence="1">
    <location>
        <begin position="12"/>
        <end position="40"/>
    </location>
</feature>
<name>A0A3L7J6X3_9MICO</name>